<name>A0A553E8H2_9FLAO</name>
<evidence type="ECO:0000313" key="3">
    <source>
        <dbReference type="Proteomes" id="UP000316371"/>
    </source>
</evidence>
<reference evidence="2 3" key="1">
    <citation type="submission" date="2019-07" db="EMBL/GenBank/DDBJ databases">
        <title>Novel species of Flavobacterium.</title>
        <authorList>
            <person name="Liu Q."/>
            <person name="Xin Y.-H."/>
        </authorList>
    </citation>
    <scope>NUCLEOTIDE SEQUENCE [LARGE SCALE GENOMIC DNA]</scope>
    <source>
        <strain evidence="2 3">LB1R34</strain>
    </source>
</reference>
<keyword evidence="3" id="KW-1185">Reference proteome</keyword>
<dbReference type="PANTHER" id="PTHR45947">
    <property type="entry name" value="SULFOQUINOVOSYL TRANSFERASE SQD2"/>
    <property type="match status" value="1"/>
</dbReference>
<evidence type="ECO:0000259" key="1">
    <source>
        <dbReference type="Pfam" id="PF00534"/>
    </source>
</evidence>
<feature type="domain" description="Glycosyl transferase family 1" evidence="1">
    <location>
        <begin position="175"/>
        <end position="342"/>
    </location>
</feature>
<dbReference type="InterPro" id="IPR001296">
    <property type="entry name" value="Glyco_trans_1"/>
</dbReference>
<organism evidence="2 3">
    <name type="scientific">Flavobacterium restrictum</name>
    <dbReference type="NCBI Taxonomy" id="2594428"/>
    <lineage>
        <taxon>Bacteria</taxon>
        <taxon>Pseudomonadati</taxon>
        <taxon>Bacteroidota</taxon>
        <taxon>Flavobacteriia</taxon>
        <taxon>Flavobacteriales</taxon>
        <taxon>Flavobacteriaceae</taxon>
        <taxon>Flavobacterium</taxon>
    </lineage>
</organism>
<accession>A0A553E8H2</accession>
<dbReference type="Gene3D" id="3.40.50.2000">
    <property type="entry name" value="Glycogen Phosphorylase B"/>
    <property type="match status" value="2"/>
</dbReference>
<dbReference type="Proteomes" id="UP000316371">
    <property type="component" value="Unassembled WGS sequence"/>
</dbReference>
<dbReference type="AlphaFoldDB" id="A0A553E8H2"/>
<dbReference type="SUPFAM" id="SSF53756">
    <property type="entry name" value="UDP-Glycosyltransferase/glycogen phosphorylase"/>
    <property type="match status" value="1"/>
</dbReference>
<dbReference type="PANTHER" id="PTHR45947:SF3">
    <property type="entry name" value="SULFOQUINOVOSYL TRANSFERASE SQD2"/>
    <property type="match status" value="1"/>
</dbReference>
<evidence type="ECO:0000313" key="2">
    <source>
        <dbReference type="EMBL" id="TRX41368.1"/>
    </source>
</evidence>
<proteinExistence type="predicted"/>
<gene>
    <name evidence="2" type="ORF">FNW21_04530</name>
</gene>
<dbReference type="InterPro" id="IPR050194">
    <property type="entry name" value="Glycosyltransferase_grp1"/>
</dbReference>
<comment type="caution">
    <text evidence="2">The sequence shown here is derived from an EMBL/GenBank/DDBJ whole genome shotgun (WGS) entry which is preliminary data.</text>
</comment>
<keyword evidence="2" id="KW-0808">Transferase</keyword>
<protein>
    <submittedName>
        <fullName evidence="2">Glycosyltransferase family 4 protein</fullName>
    </submittedName>
</protein>
<sequence length="368" mass="41613">MNILNITSITELRGGDMQLYTMYNLLKAENDIKQFILCPSNSVLATICETDQANYFTYTKNNLKLKNLIQMILEVCENQAIEILHVHDSKALNAALIAVTILKKPPILVLSRKRNNPIKDKFLNRYKYSHPSIAKIISVSKAVESIFDTIITNKDRLTTIYDAIDVAKFSQKTNKSFIHQEYNLPHNTLLIGNIAGLTDQKDLYTFIDAAKKIKEKNKTNLPIRFVLIGDGPLKNDLTAYAQQNGLEKDLIFMGYRNNVADLLPEFDVFLITSITEGLPLTVYEAMACKIPVVATKAGGIPEVIINQETGFLAACKDYETLSDLVLEAITNKVLIENIKNKAFDLVQKNHDLYVMKANYYSFYKTLLE</sequence>
<dbReference type="Pfam" id="PF00534">
    <property type="entry name" value="Glycos_transf_1"/>
    <property type="match status" value="1"/>
</dbReference>
<dbReference type="EMBL" id="VJZT01000003">
    <property type="protein sequence ID" value="TRX41368.1"/>
    <property type="molecule type" value="Genomic_DNA"/>
</dbReference>
<dbReference type="GO" id="GO:0016757">
    <property type="term" value="F:glycosyltransferase activity"/>
    <property type="evidence" value="ECO:0007669"/>
    <property type="project" value="InterPro"/>
</dbReference>
<dbReference type="CDD" id="cd03801">
    <property type="entry name" value="GT4_PimA-like"/>
    <property type="match status" value="1"/>
</dbReference>
<dbReference type="OrthoDB" id="1522162at2"/>
<dbReference type="RefSeq" id="WP_144255556.1">
    <property type="nucleotide sequence ID" value="NZ_VJZT01000003.1"/>
</dbReference>